<evidence type="ECO:0000313" key="20">
    <source>
        <dbReference type="Proteomes" id="UP000007257"/>
    </source>
</evidence>
<dbReference type="CDD" id="cd05387">
    <property type="entry name" value="BY-kinase"/>
    <property type="match status" value="1"/>
</dbReference>
<keyword evidence="8" id="KW-0418">Kinase</keyword>
<evidence type="ECO:0000256" key="13">
    <source>
        <dbReference type="ARBA" id="ARBA00053015"/>
    </source>
</evidence>
<dbReference type="GO" id="GO:0042802">
    <property type="term" value="F:identical protein binding"/>
    <property type="evidence" value="ECO:0007669"/>
    <property type="project" value="UniProtKB-ARBA"/>
</dbReference>
<keyword evidence="3" id="KW-1003">Cell membrane</keyword>
<feature type="domain" description="Polysaccharide chain length determinant N-terminal" evidence="16">
    <location>
        <begin position="16"/>
        <end position="107"/>
    </location>
</feature>
<proteinExistence type="inferred from homology"/>
<comment type="catalytic activity">
    <reaction evidence="13">
        <text>L-tyrosyl-[protein] + ATP = O-phospho-L-tyrosyl-[protein] + ADP + H(+)</text>
        <dbReference type="Rhea" id="RHEA:10596"/>
        <dbReference type="Rhea" id="RHEA-COMP:10136"/>
        <dbReference type="Rhea" id="RHEA-COMP:20101"/>
        <dbReference type="ChEBI" id="CHEBI:15378"/>
        <dbReference type="ChEBI" id="CHEBI:30616"/>
        <dbReference type="ChEBI" id="CHEBI:46858"/>
        <dbReference type="ChEBI" id="CHEBI:61978"/>
        <dbReference type="ChEBI" id="CHEBI:456216"/>
    </reaction>
</comment>
<dbReference type="PANTHER" id="PTHR32309">
    <property type="entry name" value="TYROSINE-PROTEIN KINASE"/>
    <property type="match status" value="1"/>
</dbReference>
<evidence type="ECO:0000256" key="10">
    <source>
        <dbReference type="ARBA" id="ARBA00022989"/>
    </source>
</evidence>
<dbReference type="Proteomes" id="UP000007257">
    <property type="component" value="Chromosome"/>
</dbReference>
<evidence type="ECO:0000256" key="4">
    <source>
        <dbReference type="ARBA" id="ARBA00022519"/>
    </source>
</evidence>
<protein>
    <submittedName>
        <fullName evidence="19">Capsular exopolysaccharide family</fullName>
        <ecNumber evidence="19">2.7.10.2</ecNumber>
    </submittedName>
</protein>
<dbReference type="Gene3D" id="3.40.50.300">
    <property type="entry name" value="P-loop containing nucleotide triphosphate hydrolases"/>
    <property type="match status" value="1"/>
</dbReference>
<accession>A0A0H3FGH1</accession>
<evidence type="ECO:0000313" key="19">
    <source>
        <dbReference type="EMBL" id="ADW75158.1"/>
    </source>
</evidence>
<keyword evidence="9" id="KW-0067">ATP-binding</keyword>
<dbReference type="InterPro" id="IPR027417">
    <property type="entry name" value="P-loop_NTPase"/>
</dbReference>
<dbReference type="OrthoDB" id="9775724at2"/>
<dbReference type="KEGG" id="rah:Rahaq_3566"/>
<comment type="similarity">
    <text evidence="2">Belongs to the etk/wzc family.</text>
</comment>
<evidence type="ECO:0000256" key="11">
    <source>
        <dbReference type="ARBA" id="ARBA00023136"/>
    </source>
</evidence>
<keyword evidence="4" id="KW-0997">Cell inner membrane</keyword>
<evidence type="ECO:0000256" key="12">
    <source>
        <dbReference type="ARBA" id="ARBA00023137"/>
    </source>
</evidence>
<dbReference type="InterPro" id="IPR005702">
    <property type="entry name" value="Wzc-like_C"/>
</dbReference>
<dbReference type="Pfam" id="PF02706">
    <property type="entry name" value="Wzz"/>
    <property type="match status" value="1"/>
</dbReference>
<dbReference type="InterPro" id="IPR050445">
    <property type="entry name" value="Bact_polysacc_biosynth/exp"/>
</dbReference>
<evidence type="ECO:0000256" key="15">
    <source>
        <dbReference type="SAM" id="Phobius"/>
    </source>
</evidence>
<comment type="subcellular location">
    <subcellularLocation>
        <location evidence="1">Cell inner membrane</location>
        <topology evidence="1">Multi-pass membrane protein</topology>
    </subcellularLocation>
</comment>
<feature type="transmembrane region" description="Helical" evidence="15">
    <location>
        <begin position="32"/>
        <end position="51"/>
    </location>
</feature>
<dbReference type="InterPro" id="IPR003856">
    <property type="entry name" value="LPS_length_determ_N"/>
</dbReference>
<keyword evidence="10 15" id="KW-1133">Transmembrane helix</keyword>
<keyword evidence="14" id="KW-0175">Coiled coil</keyword>
<dbReference type="NCBIfam" id="TIGR01007">
    <property type="entry name" value="eps_fam"/>
    <property type="match status" value="1"/>
</dbReference>
<dbReference type="PANTHER" id="PTHR32309:SF32">
    <property type="entry name" value="TYROSINE-PROTEIN KINASE ETK-RELATED"/>
    <property type="match status" value="1"/>
</dbReference>
<evidence type="ECO:0000259" key="18">
    <source>
        <dbReference type="Pfam" id="PF13807"/>
    </source>
</evidence>
<evidence type="ECO:0000256" key="3">
    <source>
        <dbReference type="ARBA" id="ARBA00022475"/>
    </source>
</evidence>
<keyword evidence="11 15" id="KW-0472">Membrane</keyword>
<evidence type="ECO:0000256" key="1">
    <source>
        <dbReference type="ARBA" id="ARBA00004429"/>
    </source>
</evidence>
<dbReference type="EC" id="2.7.10.2" evidence="19"/>
<dbReference type="SUPFAM" id="SSF52540">
    <property type="entry name" value="P-loop containing nucleoside triphosphate hydrolases"/>
    <property type="match status" value="1"/>
</dbReference>
<keyword evidence="12" id="KW-0829">Tyrosine-protein kinase</keyword>
<dbReference type="eggNOG" id="COG3206">
    <property type="taxonomic scope" value="Bacteria"/>
</dbReference>
<sequence length="716" mass="79605">MIGKMTGQSGNKCIPDEFDLRKNMGAIIDKRYIIIVITFIFVFVGLLYAFLSSPVYHADALVQVDHSGEIDMMSNISQLLPAKSPVSATEMQLVTSRAILGETVAKLNLDTEVRFISFPIIGEAIRRYSQPGVPRIAVDIFEPRRGVIGGSYTLEILSDAEYQITSPSGTTVSGMAGKILETPEFRIEVNEIHALKGDKFSVTKVETLKVIEELRANVNVIDQGKDTGILTISYNGRDRKQIKNILQTIIDCYARQSIHRKAEEAEKSLEFIKSQLPQVKNNLGIAETKLNAFRSRNNSVDLPMEAKSTLDSMVQLDGQINQLILKETEISKLYTTQHPAYLALIEKIQVLKDEKKNLNEKVSTLPLTQQEVVRLTRDVQSGQLVYMQLLNKQQELKISQASTIGSVRIIDSAVTGLKPVKPDKVLVIFIFACLGLISSVGFILAQVSLQQGIDSAEILEDIGLNVVSNVPLSEWRNDHYSHSMSDTRPVSLLALEKASDIAIEALRNLRTSLYFSMMEARSNVLMISGATPEVGKTFISSNLAVVVSQADKRVLYIDCDMRKGYAHRIFDVKNVGLTDAITGSITCQEAVQSTKIPGLDIITRGKWSKNPSELLLRKQYHDLIHWASDNYDFVILDAPPVLAVSDAVIIGRYAGISMLVAKFEQSTVREIESAIRVFNRNNIDINGVILNAVVNKPSGFYNYGKKEIYEYHSPET</sequence>
<dbReference type="InterPro" id="IPR032807">
    <property type="entry name" value="GNVR"/>
</dbReference>
<dbReference type="Pfam" id="PF23607">
    <property type="entry name" value="WZC_N"/>
    <property type="match status" value="1"/>
</dbReference>
<dbReference type="HOGENOM" id="CLU_009912_0_0_6"/>
<evidence type="ECO:0000256" key="8">
    <source>
        <dbReference type="ARBA" id="ARBA00022777"/>
    </source>
</evidence>
<evidence type="ECO:0000256" key="9">
    <source>
        <dbReference type="ARBA" id="ARBA00022840"/>
    </source>
</evidence>
<dbReference type="RefSeq" id="WP_013576850.1">
    <property type="nucleotide sequence ID" value="NC_015061.1"/>
</dbReference>
<organism evidence="19 20">
    <name type="scientific">Rahnella sp. (strain Y9602)</name>
    <dbReference type="NCBI Taxonomy" id="2703885"/>
    <lineage>
        <taxon>Bacteria</taxon>
        <taxon>Pseudomonadati</taxon>
        <taxon>Pseudomonadota</taxon>
        <taxon>Gammaproteobacteria</taxon>
        <taxon>Enterobacterales</taxon>
        <taxon>Yersiniaceae</taxon>
        <taxon>Rahnella</taxon>
    </lineage>
</organism>
<evidence type="ECO:0000259" key="17">
    <source>
        <dbReference type="Pfam" id="PF13614"/>
    </source>
</evidence>
<reference evidence="20" key="1">
    <citation type="submission" date="2011-01" db="EMBL/GenBank/DDBJ databases">
        <title>Complete sequence of chromosome of Rahnella sp. Y9602.</title>
        <authorList>
            <consortium name="US DOE Joint Genome Institute"/>
            <person name="Lucas S."/>
            <person name="Copeland A."/>
            <person name="Lapidus A."/>
            <person name="Cheng J.-F."/>
            <person name="Goodwin L."/>
            <person name="Pitluck S."/>
            <person name="Lu M."/>
            <person name="Detter J.C."/>
            <person name="Han C."/>
            <person name="Tapia R."/>
            <person name="Land M."/>
            <person name="Hauser L."/>
            <person name="Kyrpides N."/>
            <person name="Ivanova N."/>
            <person name="Ovchinnikova G."/>
            <person name="Pagani I."/>
            <person name="Sobecky P.A."/>
            <person name="Martinez R.J."/>
            <person name="Woyke T."/>
        </authorList>
    </citation>
    <scope>NUCLEOTIDE SEQUENCE [LARGE SCALE GENOMIC DNA]</scope>
    <source>
        <strain evidence="20">Y9602</strain>
    </source>
</reference>
<evidence type="ECO:0000256" key="6">
    <source>
        <dbReference type="ARBA" id="ARBA00022692"/>
    </source>
</evidence>
<name>A0A0H3FGH1_RAHSY</name>
<reference evidence="19 20" key="2">
    <citation type="journal article" date="2012" name="J. Bacteriol.">
        <title>Complete Genome Sequence of Rahnella sp. Strain Y9602, a Gammaproteobacterium Isolate from Metal- and Radionuclide-Contaminated Soil.</title>
        <authorList>
            <person name="Martinez R.J."/>
            <person name="Bruce D."/>
            <person name="Detter C."/>
            <person name="Goodwin L.A."/>
            <person name="Han J."/>
            <person name="Han C.S."/>
            <person name="Held B."/>
            <person name="Land M.L."/>
            <person name="Mikhailova N."/>
            <person name="Nolan M."/>
            <person name="Pennacchio L."/>
            <person name="Pitluck S."/>
            <person name="Tapia R."/>
            <person name="Woyke T."/>
            <person name="Sobecky P.A."/>
        </authorList>
    </citation>
    <scope>NUCLEOTIDE SEQUENCE [LARGE SCALE GENOMIC DNA]</scope>
    <source>
        <strain evidence="19 20">Y9602</strain>
    </source>
</reference>
<dbReference type="GO" id="GO:0005886">
    <property type="term" value="C:plasma membrane"/>
    <property type="evidence" value="ECO:0007669"/>
    <property type="project" value="UniProtKB-SubCell"/>
</dbReference>
<evidence type="ECO:0000259" key="16">
    <source>
        <dbReference type="Pfam" id="PF02706"/>
    </source>
</evidence>
<dbReference type="Pfam" id="PF13807">
    <property type="entry name" value="GNVR"/>
    <property type="match status" value="1"/>
</dbReference>
<dbReference type="EMBL" id="CP002505">
    <property type="protein sequence ID" value="ADW75158.1"/>
    <property type="molecule type" value="Genomic_DNA"/>
</dbReference>
<keyword evidence="5 19" id="KW-0808">Transferase</keyword>
<keyword evidence="6 15" id="KW-0812">Transmembrane</keyword>
<evidence type="ECO:0000256" key="7">
    <source>
        <dbReference type="ARBA" id="ARBA00022741"/>
    </source>
</evidence>
<dbReference type="eggNOG" id="COG0489">
    <property type="taxonomic scope" value="Bacteria"/>
</dbReference>
<gene>
    <name evidence="19" type="ordered locus">Rahaq_3566</name>
</gene>
<dbReference type="FunFam" id="3.40.50.300:FF:000527">
    <property type="entry name" value="Tyrosine-protein kinase etk"/>
    <property type="match status" value="1"/>
</dbReference>
<dbReference type="GO" id="GO:0004715">
    <property type="term" value="F:non-membrane spanning protein tyrosine kinase activity"/>
    <property type="evidence" value="ECO:0007669"/>
    <property type="project" value="UniProtKB-EC"/>
</dbReference>
<evidence type="ECO:0000256" key="14">
    <source>
        <dbReference type="SAM" id="Coils"/>
    </source>
</evidence>
<dbReference type="GO" id="GO:0005524">
    <property type="term" value="F:ATP binding"/>
    <property type="evidence" value="ECO:0007669"/>
    <property type="project" value="UniProtKB-KW"/>
</dbReference>
<feature type="domain" description="Tyrosine-protein kinase G-rich" evidence="18">
    <location>
        <begin position="368"/>
        <end position="446"/>
    </location>
</feature>
<keyword evidence="7" id="KW-0547">Nucleotide-binding</keyword>
<dbReference type="AlphaFoldDB" id="A0A0H3FGH1"/>
<dbReference type="Pfam" id="PF13614">
    <property type="entry name" value="AAA_31"/>
    <property type="match status" value="1"/>
</dbReference>
<evidence type="ECO:0000256" key="5">
    <source>
        <dbReference type="ARBA" id="ARBA00022679"/>
    </source>
</evidence>
<dbReference type="InterPro" id="IPR025669">
    <property type="entry name" value="AAA_dom"/>
</dbReference>
<feature type="coiled-coil region" evidence="14">
    <location>
        <begin position="255"/>
        <end position="282"/>
    </location>
</feature>
<evidence type="ECO:0000256" key="2">
    <source>
        <dbReference type="ARBA" id="ARBA00008883"/>
    </source>
</evidence>
<feature type="domain" description="AAA" evidence="17">
    <location>
        <begin position="534"/>
        <end position="645"/>
    </location>
</feature>